<dbReference type="Proteomes" id="UP000055590">
    <property type="component" value="Chromosome"/>
</dbReference>
<dbReference type="EMBL" id="CP012332">
    <property type="protein sequence ID" value="AKU91214.1"/>
    <property type="molecule type" value="Genomic_DNA"/>
</dbReference>
<gene>
    <name evidence="2" type="ORF">AKJ08_1601</name>
</gene>
<name>A0A0K1PDN8_9BACT</name>
<organism evidence="2 3">
    <name type="scientific">Vulgatibacter incomptus</name>
    <dbReference type="NCBI Taxonomy" id="1391653"/>
    <lineage>
        <taxon>Bacteria</taxon>
        <taxon>Pseudomonadati</taxon>
        <taxon>Myxococcota</taxon>
        <taxon>Myxococcia</taxon>
        <taxon>Myxococcales</taxon>
        <taxon>Cystobacterineae</taxon>
        <taxon>Vulgatibacteraceae</taxon>
        <taxon>Vulgatibacter</taxon>
    </lineage>
</organism>
<feature type="region of interest" description="Disordered" evidence="1">
    <location>
        <begin position="77"/>
        <end position="98"/>
    </location>
</feature>
<accession>A0A0K1PDN8</accession>
<protein>
    <submittedName>
        <fullName evidence="2">Uncharacterized protein</fullName>
    </submittedName>
</protein>
<feature type="region of interest" description="Disordered" evidence="1">
    <location>
        <begin position="513"/>
        <end position="533"/>
    </location>
</feature>
<evidence type="ECO:0000313" key="3">
    <source>
        <dbReference type="Proteomes" id="UP000055590"/>
    </source>
</evidence>
<dbReference type="STRING" id="1391653.AKJ08_1601"/>
<keyword evidence="3" id="KW-1185">Reference proteome</keyword>
<sequence>MDPIRFRTLLKGIGYEILEREDTWAECLILGHGEAWLGSGKTSEAAFEAAVAKCLPSHLSQHLLRLALADEIAAPADAPSLPRPQTQSTELAPREIPSAPPVEPVAWLVTTADPPAPEAQLLVAPFGDAVAPAPGPTVGLSLVVAEEHEAPAASSLAAELRHPNHDLLPPTPERRDRVIALPASRESVADGLLELSRISADIETRRRGVALMSPRRQRLVILEWLASARSVQERMPFNLEIEEAVPALVKTLRWLSEAWWPGMIAAFQLSARPRDAARDLRLAPGAAPTTWAETARRAAEALRRCREEDAATGFDEHGWADAAQLAPPPPDPERLLRETIAAVERIGGSLGKRPESGQERPDKALLLAWSQDVRWLRNAVADPEGWAALAGRLRFWCQYSLDPGDAVEVLDPAYRPPRSWSTVHERAGAASRDAEALARVLRTIPGPLAPNQAWIGWLEEALPLTSTHQAAIVAATFEQRERILAIREDDLREPSKQLRRRLAKFHQAFVRAAEPSTVPPPEEEETLEASAAEPHALPDERILACTRGKRALFVGNRADELLRERLVETFRFEDLDWTESSPRRVEAAVEAIGSGSYDLVLAATGFLAHKEDGRLSQACRGAGVIYVRVNKGRPKAVELAIDRELTERAG</sequence>
<reference evidence="2 3" key="1">
    <citation type="submission" date="2015-08" db="EMBL/GenBank/DDBJ databases">
        <authorList>
            <person name="Babu N.S."/>
            <person name="Beckwith C.J."/>
            <person name="Beseler K.G."/>
            <person name="Brison A."/>
            <person name="Carone J.V."/>
            <person name="Caskin T.P."/>
            <person name="Diamond M."/>
            <person name="Durham M.E."/>
            <person name="Foxe J.M."/>
            <person name="Go M."/>
            <person name="Henderson B.A."/>
            <person name="Jones I.B."/>
            <person name="McGettigan J.A."/>
            <person name="Micheletti S.J."/>
            <person name="Nasrallah M.E."/>
            <person name="Ortiz D."/>
            <person name="Piller C.R."/>
            <person name="Privatt S.R."/>
            <person name="Schneider S.L."/>
            <person name="Sharp S."/>
            <person name="Smith T.C."/>
            <person name="Stanton J.D."/>
            <person name="Ullery H.E."/>
            <person name="Wilson R.J."/>
            <person name="Serrano M.G."/>
            <person name="Buck G."/>
            <person name="Lee V."/>
            <person name="Wang Y."/>
            <person name="Carvalho R."/>
            <person name="Voegtly L."/>
            <person name="Shi R."/>
            <person name="Duckworth R."/>
            <person name="Johnson A."/>
            <person name="Loviza R."/>
            <person name="Walstead R."/>
            <person name="Shah Z."/>
            <person name="Kiflezghi M."/>
            <person name="Wade K."/>
            <person name="Ball S.L."/>
            <person name="Bradley K.W."/>
            <person name="Asai D.J."/>
            <person name="Bowman C.A."/>
            <person name="Russell D.A."/>
            <person name="Pope W.H."/>
            <person name="Jacobs-Sera D."/>
            <person name="Hendrix R.W."/>
            <person name="Hatfull G.F."/>
        </authorList>
    </citation>
    <scope>NUCLEOTIDE SEQUENCE [LARGE SCALE GENOMIC DNA]</scope>
    <source>
        <strain evidence="2 3">DSM 27710</strain>
    </source>
</reference>
<dbReference type="AlphaFoldDB" id="A0A0K1PDN8"/>
<evidence type="ECO:0000313" key="2">
    <source>
        <dbReference type="EMBL" id="AKU91214.1"/>
    </source>
</evidence>
<dbReference type="KEGG" id="vin:AKJ08_1601"/>
<dbReference type="OrthoDB" id="5520756at2"/>
<dbReference type="RefSeq" id="WP_050725559.1">
    <property type="nucleotide sequence ID" value="NZ_CP012332.1"/>
</dbReference>
<proteinExistence type="predicted"/>
<evidence type="ECO:0000256" key="1">
    <source>
        <dbReference type="SAM" id="MobiDB-lite"/>
    </source>
</evidence>